<accession>A0A0M0LGR4</accession>
<dbReference type="InterPro" id="IPR044672">
    <property type="entry name" value="MOCS2A"/>
</dbReference>
<evidence type="ECO:0000256" key="11">
    <source>
        <dbReference type="ARBA" id="ARBA00078020"/>
    </source>
</evidence>
<dbReference type="NCBIfam" id="TIGR01682">
    <property type="entry name" value="moaD"/>
    <property type="match status" value="1"/>
</dbReference>
<reference evidence="14" key="1">
    <citation type="submission" date="2015-08" db="EMBL/GenBank/DDBJ databases">
        <title>Fjat-14210 dsm16467.</title>
        <authorList>
            <person name="Liu B."/>
            <person name="Wang J."/>
            <person name="Zhu Y."/>
            <person name="Liu G."/>
            <person name="Chen Q."/>
            <person name="Chen Z."/>
            <person name="Lan J."/>
            <person name="Che J."/>
            <person name="Ge C."/>
            <person name="Shi H."/>
            <person name="Pan Z."/>
            <person name="Liu X."/>
        </authorList>
    </citation>
    <scope>NUCLEOTIDE SEQUENCE [LARGE SCALE GENOMIC DNA]</scope>
    <source>
        <strain evidence="14">DSM 16467</strain>
    </source>
</reference>
<dbReference type="OrthoDB" id="9801945at2"/>
<dbReference type="InterPro" id="IPR003749">
    <property type="entry name" value="ThiS/MoaD-like"/>
</dbReference>
<keyword evidence="14" id="KW-1185">Reference proteome</keyword>
<comment type="similarity">
    <text evidence="4">Belongs to the MoaD family.</text>
</comment>
<comment type="function">
    <text evidence="6">Involved in sulfur transfer in the conversion of molybdopterin precursor Z to molybdopterin.</text>
</comment>
<evidence type="ECO:0000256" key="10">
    <source>
        <dbReference type="ARBA" id="ARBA00077809"/>
    </source>
</evidence>
<proteinExistence type="inferred from homology"/>
<dbReference type="Proteomes" id="UP000037558">
    <property type="component" value="Unassembled WGS sequence"/>
</dbReference>
<comment type="pathway">
    <text evidence="1">Cofactor biosynthesis; molybdopterin biosynthesis.</text>
</comment>
<gene>
    <name evidence="13" type="ORF">AMD01_00470</name>
</gene>
<dbReference type="CDD" id="cd00754">
    <property type="entry name" value="Ubl_MoaD"/>
    <property type="match status" value="1"/>
</dbReference>
<sequence>MYNVLFFAHLQEEAGVESIQLDNAPLTIGELKKQLLEQYQFTLSKQVMFAINEEFAVDEDTIKDGDVVALIPPVSGG</sequence>
<organism evidence="13 14">
    <name type="scientific">Priestia koreensis</name>
    <dbReference type="NCBI Taxonomy" id="284581"/>
    <lineage>
        <taxon>Bacteria</taxon>
        <taxon>Bacillati</taxon>
        <taxon>Bacillota</taxon>
        <taxon>Bacilli</taxon>
        <taxon>Bacillales</taxon>
        <taxon>Bacillaceae</taxon>
        <taxon>Priestia</taxon>
    </lineage>
</organism>
<evidence type="ECO:0000313" key="14">
    <source>
        <dbReference type="Proteomes" id="UP000037558"/>
    </source>
</evidence>
<dbReference type="UniPathway" id="UPA00344"/>
<comment type="caution">
    <text evidence="13">The sequence shown here is derived from an EMBL/GenBank/DDBJ whole genome shotgun (WGS) entry which is preliminary data.</text>
</comment>
<dbReference type="PANTHER" id="PTHR33359:SF1">
    <property type="entry name" value="MOLYBDOPTERIN SYNTHASE SULFUR CARRIER SUBUNIT"/>
    <property type="match status" value="1"/>
</dbReference>
<keyword evidence="2" id="KW-0547">Nucleotide-binding</keyword>
<protein>
    <recommendedName>
        <fullName evidence="5">Molybdopterin synthase sulfur carrier subunit</fullName>
    </recommendedName>
    <alternativeName>
        <fullName evidence="11">MPT synthase subunit 1</fullName>
    </alternativeName>
    <alternativeName>
        <fullName evidence="8">Molybdenum cofactor biosynthesis protein D</fullName>
    </alternativeName>
    <alternativeName>
        <fullName evidence="10">Molybdopterin-converting factor small subunit</fullName>
    </alternativeName>
    <alternativeName>
        <fullName evidence="9">Molybdopterin-converting factor subunit 1</fullName>
    </alternativeName>
    <alternativeName>
        <fullName evidence="12">Sulfur carrier protein MoaD</fullName>
    </alternativeName>
</protein>
<dbReference type="AlphaFoldDB" id="A0A0M0LGR4"/>
<dbReference type="Gene3D" id="3.10.20.30">
    <property type="match status" value="1"/>
</dbReference>
<dbReference type="EMBL" id="LILC01000002">
    <property type="protein sequence ID" value="KOO50275.1"/>
    <property type="molecule type" value="Genomic_DNA"/>
</dbReference>
<evidence type="ECO:0000256" key="1">
    <source>
        <dbReference type="ARBA" id="ARBA00005046"/>
    </source>
</evidence>
<dbReference type="Pfam" id="PF02597">
    <property type="entry name" value="ThiS"/>
    <property type="match status" value="1"/>
</dbReference>
<evidence type="ECO:0000256" key="12">
    <source>
        <dbReference type="ARBA" id="ARBA00078992"/>
    </source>
</evidence>
<name>A0A0M0LGR4_9BACI</name>
<dbReference type="GO" id="GO:1990133">
    <property type="term" value="C:molybdopterin adenylyltransferase complex"/>
    <property type="evidence" value="ECO:0007669"/>
    <property type="project" value="TreeGrafter"/>
</dbReference>
<dbReference type="GO" id="GO:0000166">
    <property type="term" value="F:nucleotide binding"/>
    <property type="evidence" value="ECO:0007669"/>
    <property type="project" value="UniProtKB-KW"/>
</dbReference>
<evidence type="ECO:0000313" key="13">
    <source>
        <dbReference type="EMBL" id="KOO50275.1"/>
    </source>
</evidence>
<dbReference type="FunFam" id="3.10.20.30:FF:000010">
    <property type="entry name" value="Molybdopterin synthase sulfur carrier subunit"/>
    <property type="match status" value="1"/>
</dbReference>
<evidence type="ECO:0000256" key="8">
    <source>
        <dbReference type="ARBA" id="ARBA00075076"/>
    </source>
</evidence>
<evidence type="ECO:0000256" key="5">
    <source>
        <dbReference type="ARBA" id="ARBA00024247"/>
    </source>
</evidence>
<evidence type="ECO:0000256" key="3">
    <source>
        <dbReference type="ARBA" id="ARBA00023150"/>
    </source>
</evidence>
<dbReference type="PANTHER" id="PTHR33359">
    <property type="entry name" value="MOLYBDOPTERIN SYNTHASE SULFUR CARRIER SUBUNIT"/>
    <property type="match status" value="1"/>
</dbReference>
<evidence type="ECO:0000256" key="6">
    <source>
        <dbReference type="ARBA" id="ARBA00054425"/>
    </source>
</evidence>
<evidence type="ECO:0000256" key="2">
    <source>
        <dbReference type="ARBA" id="ARBA00022741"/>
    </source>
</evidence>
<dbReference type="InterPro" id="IPR012675">
    <property type="entry name" value="Beta-grasp_dom_sf"/>
</dbReference>
<dbReference type="InterPro" id="IPR016155">
    <property type="entry name" value="Mopterin_synth/thiamin_S_b"/>
</dbReference>
<dbReference type="PATRIC" id="fig|284581.3.peg.335"/>
<dbReference type="SUPFAM" id="SSF54285">
    <property type="entry name" value="MoaD/ThiS"/>
    <property type="match status" value="1"/>
</dbReference>
<evidence type="ECO:0000256" key="9">
    <source>
        <dbReference type="ARBA" id="ARBA00076711"/>
    </source>
</evidence>
<evidence type="ECO:0000256" key="4">
    <source>
        <dbReference type="ARBA" id="ARBA00024200"/>
    </source>
</evidence>
<keyword evidence="3" id="KW-0501">Molybdenum cofactor biosynthesis</keyword>
<dbReference type="RefSeq" id="WP_053399424.1">
    <property type="nucleotide sequence ID" value="NZ_JAUKEN010000002.1"/>
</dbReference>
<dbReference type="GO" id="GO:0006777">
    <property type="term" value="P:Mo-molybdopterin cofactor biosynthetic process"/>
    <property type="evidence" value="ECO:0007669"/>
    <property type="project" value="UniProtKB-KW"/>
</dbReference>
<evidence type="ECO:0000256" key="7">
    <source>
        <dbReference type="ARBA" id="ARBA00063099"/>
    </source>
</evidence>
<dbReference type="STRING" id="284581.AMD01_00470"/>
<comment type="subunit">
    <text evidence="7">Heterotetramer of 2 MoaD subunits and 2 MoaE subunits. Forms a stable heterotetrameric complex of 2 MoaD and 2 MoeB during adenylation of MoaD by MoeB. During catalysis MoaD shuttles between the two heterotetrameric complexes.</text>
</comment>